<reference evidence="2 3" key="1">
    <citation type="submission" date="2015-09" db="EMBL/GenBank/DDBJ databases">
        <title>Draft genome of a European isolate of the apple canker pathogen Neonectria ditissima.</title>
        <authorList>
            <person name="Gomez-Cortecero A."/>
            <person name="Harrison R.J."/>
            <person name="Armitage A.D."/>
        </authorList>
    </citation>
    <scope>NUCLEOTIDE SEQUENCE [LARGE SCALE GENOMIC DNA]</scope>
    <source>
        <strain evidence="2 3">R09/05</strain>
    </source>
</reference>
<dbReference type="SUPFAM" id="SSF48403">
    <property type="entry name" value="Ankyrin repeat"/>
    <property type="match status" value="1"/>
</dbReference>
<gene>
    <name evidence="2" type="ORF">AK830_g9242</name>
</gene>
<sequence length="188" mass="20710">MRPQITGKASSVGSVGTLSNSRRMSMAEQLCILLFFLRDKSGRTPLHLAAIVGDESICDILLGAKDPINTAILIKDAEERLPLWYAGEGNKLGIFKRLRHETLKHMSLLEICSETDKKGATLVEYCTAHGLAQSELLDLVKFSQFPDLINIRPDLYATVDQSWQNQLSVISGKSLSPWAVNDVAGEIL</sequence>
<keyword evidence="3" id="KW-1185">Reference proteome</keyword>
<dbReference type="Gene3D" id="1.25.40.20">
    <property type="entry name" value="Ankyrin repeat-containing domain"/>
    <property type="match status" value="1"/>
</dbReference>
<evidence type="ECO:0000256" key="1">
    <source>
        <dbReference type="PROSITE-ProRule" id="PRU00023"/>
    </source>
</evidence>
<dbReference type="EMBL" id="LKCW01000169">
    <property type="protein sequence ID" value="KPM37342.1"/>
    <property type="molecule type" value="Genomic_DNA"/>
</dbReference>
<dbReference type="PROSITE" id="PS50088">
    <property type="entry name" value="ANK_REPEAT"/>
    <property type="match status" value="1"/>
</dbReference>
<dbReference type="OrthoDB" id="5106332at2759"/>
<dbReference type="PROSITE" id="PS50297">
    <property type="entry name" value="ANK_REP_REGION"/>
    <property type="match status" value="1"/>
</dbReference>
<feature type="repeat" description="ANK" evidence="1">
    <location>
        <begin position="41"/>
        <end position="62"/>
    </location>
</feature>
<dbReference type="STRING" id="78410.A0A0P7B9I7"/>
<dbReference type="Proteomes" id="UP000050424">
    <property type="component" value="Unassembled WGS sequence"/>
</dbReference>
<dbReference type="AlphaFoldDB" id="A0A0P7B9I7"/>
<dbReference type="SMART" id="SM00248">
    <property type="entry name" value="ANK"/>
    <property type="match status" value="1"/>
</dbReference>
<name>A0A0P7B9I7_9HYPO</name>
<evidence type="ECO:0000313" key="2">
    <source>
        <dbReference type="EMBL" id="KPM37342.1"/>
    </source>
</evidence>
<comment type="caution">
    <text evidence="2">The sequence shown here is derived from an EMBL/GenBank/DDBJ whole genome shotgun (WGS) entry which is preliminary data.</text>
</comment>
<proteinExistence type="predicted"/>
<accession>A0A0P7B9I7</accession>
<dbReference type="InterPro" id="IPR036770">
    <property type="entry name" value="Ankyrin_rpt-contain_sf"/>
</dbReference>
<organism evidence="2 3">
    <name type="scientific">Neonectria ditissima</name>
    <dbReference type="NCBI Taxonomy" id="78410"/>
    <lineage>
        <taxon>Eukaryota</taxon>
        <taxon>Fungi</taxon>
        <taxon>Dikarya</taxon>
        <taxon>Ascomycota</taxon>
        <taxon>Pezizomycotina</taxon>
        <taxon>Sordariomycetes</taxon>
        <taxon>Hypocreomycetidae</taxon>
        <taxon>Hypocreales</taxon>
        <taxon>Nectriaceae</taxon>
        <taxon>Neonectria</taxon>
    </lineage>
</organism>
<dbReference type="InterPro" id="IPR002110">
    <property type="entry name" value="Ankyrin_rpt"/>
</dbReference>
<evidence type="ECO:0000313" key="3">
    <source>
        <dbReference type="Proteomes" id="UP000050424"/>
    </source>
</evidence>
<keyword evidence="1" id="KW-0040">ANK repeat</keyword>
<dbReference type="Pfam" id="PF00023">
    <property type="entry name" value="Ank"/>
    <property type="match status" value="1"/>
</dbReference>
<protein>
    <submittedName>
        <fullName evidence="2">Uncharacterized protein</fullName>
    </submittedName>
</protein>